<dbReference type="Gene3D" id="3.40.50.150">
    <property type="entry name" value="Vaccinia Virus protein VP39"/>
    <property type="match status" value="1"/>
</dbReference>
<dbReference type="Gene3D" id="3.20.20.80">
    <property type="entry name" value="Glycosidases"/>
    <property type="match status" value="1"/>
</dbReference>
<gene>
    <name evidence="3" type="ORF">CHL78_006600</name>
</gene>
<evidence type="ECO:0000313" key="4">
    <source>
        <dbReference type="Proteomes" id="UP000215694"/>
    </source>
</evidence>
<dbReference type="AlphaFoldDB" id="A0A371J639"/>
<evidence type="ECO:0000259" key="2">
    <source>
        <dbReference type="Pfam" id="PF08241"/>
    </source>
</evidence>
<name>A0A371J639_9FIRM</name>
<organism evidence="3 4">
    <name type="scientific">Romboutsia weinsteinii</name>
    <dbReference type="NCBI Taxonomy" id="2020949"/>
    <lineage>
        <taxon>Bacteria</taxon>
        <taxon>Bacillati</taxon>
        <taxon>Bacillota</taxon>
        <taxon>Clostridia</taxon>
        <taxon>Peptostreptococcales</taxon>
        <taxon>Peptostreptococcaceae</taxon>
        <taxon>Romboutsia</taxon>
    </lineage>
</organism>
<evidence type="ECO:0000259" key="1">
    <source>
        <dbReference type="Pfam" id="PF00535"/>
    </source>
</evidence>
<dbReference type="InterPro" id="IPR032719">
    <property type="entry name" value="WbsX"/>
</dbReference>
<reference evidence="3 4" key="1">
    <citation type="journal article" date="2017" name="Genome Announc.">
        <title>Draft Genome Sequence of Romboutsia weinsteinii sp. nov. Strain CCRI-19649(T) Isolated from Surface Water.</title>
        <authorList>
            <person name="Maheux A.F."/>
            <person name="Boudreau D.K."/>
            <person name="Berube E."/>
            <person name="Boissinot M."/>
            <person name="Cantin P."/>
            <person name="Raymond F."/>
            <person name="Corbeil J."/>
            <person name="Omar R.F."/>
            <person name="Bergeron M.G."/>
        </authorList>
    </citation>
    <scope>NUCLEOTIDE SEQUENCE [LARGE SCALE GENOMIC DNA]</scope>
    <source>
        <strain evidence="3 4">CCRI-19649</strain>
    </source>
</reference>
<dbReference type="Proteomes" id="UP000215694">
    <property type="component" value="Unassembled WGS sequence"/>
</dbReference>
<comment type="caution">
    <text evidence="3">The sequence shown here is derived from an EMBL/GenBank/DDBJ whole genome shotgun (WGS) entry which is preliminary data.</text>
</comment>
<dbReference type="CDD" id="cd11579">
    <property type="entry name" value="Glyco_tran_WbsX"/>
    <property type="match status" value="1"/>
</dbReference>
<dbReference type="InterPro" id="IPR013216">
    <property type="entry name" value="Methyltransf_11"/>
</dbReference>
<dbReference type="SUPFAM" id="SSF53335">
    <property type="entry name" value="S-adenosyl-L-methionine-dependent methyltransferases"/>
    <property type="match status" value="1"/>
</dbReference>
<feature type="domain" description="Methyltransferase type 11" evidence="2">
    <location>
        <begin position="261"/>
        <end position="347"/>
    </location>
</feature>
<dbReference type="Pfam" id="PF00535">
    <property type="entry name" value="Glycos_transf_2"/>
    <property type="match status" value="1"/>
</dbReference>
<dbReference type="Pfam" id="PF14307">
    <property type="entry name" value="Glyco_tran_WbsX"/>
    <property type="match status" value="1"/>
</dbReference>
<dbReference type="EMBL" id="NOJY02000008">
    <property type="protein sequence ID" value="RDY28250.1"/>
    <property type="molecule type" value="Genomic_DNA"/>
</dbReference>
<dbReference type="Gene3D" id="3.90.550.10">
    <property type="entry name" value="Spore Coat Polysaccharide Biosynthesis Protein SpsA, Chain A"/>
    <property type="match status" value="1"/>
</dbReference>
<protein>
    <submittedName>
        <fullName evidence="3">Glycosyltransferase</fullName>
    </submittedName>
</protein>
<keyword evidence="3" id="KW-0808">Transferase</keyword>
<dbReference type="SUPFAM" id="SSF53448">
    <property type="entry name" value="Nucleotide-diphospho-sugar transferases"/>
    <property type="match status" value="1"/>
</dbReference>
<dbReference type="InterPro" id="IPR029044">
    <property type="entry name" value="Nucleotide-diphossugar_trans"/>
</dbReference>
<feature type="domain" description="Glycosyltransferase 2-like" evidence="1">
    <location>
        <begin position="34"/>
        <end position="185"/>
    </location>
</feature>
<dbReference type="PANTHER" id="PTHR41244">
    <property type="entry name" value="RHAMNAN SYNTHESIS F"/>
    <property type="match status" value="1"/>
</dbReference>
<dbReference type="InterPro" id="IPR029063">
    <property type="entry name" value="SAM-dependent_MTases_sf"/>
</dbReference>
<evidence type="ECO:0000313" key="3">
    <source>
        <dbReference type="EMBL" id="RDY28250.1"/>
    </source>
</evidence>
<dbReference type="InterPro" id="IPR001173">
    <property type="entry name" value="Glyco_trans_2-like"/>
</dbReference>
<dbReference type="Pfam" id="PF08241">
    <property type="entry name" value="Methyltransf_11"/>
    <property type="match status" value="1"/>
</dbReference>
<proteinExistence type="predicted"/>
<dbReference type="PANTHER" id="PTHR41244:SF1">
    <property type="entry name" value="GLYCOSYLTRANSFERASE"/>
    <property type="match status" value="1"/>
</dbReference>
<dbReference type="GO" id="GO:0008757">
    <property type="term" value="F:S-adenosylmethionine-dependent methyltransferase activity"/>
    <property type="evidence" value="ECO:0007669"/>
    <property type="project" value="InterPro"/>
</dbReference>
<sequence length="845" mass="99672">MIKGENTMKNISYNIQNIKEYNYSQSNCCNHTSSILIISNNDLYNLKVSIESIRKFTNNDYTEIIVIDNNSNEENQIWLNNQDDLIVLYNNEKLDYQNCYNKGLEVSKGDNIVLLDSGILATPRLLESLDEALYSDDNIGIVMPSLSDFESDSTIGKLEYANLYNHENKKMWDYCSKISTYCCMMKKDTFYKIKDIDSYLESDQVSNLFDIILCRNTIVFQIFDDKDKYTAEKSDENIINYQMINLISNSRNEKFNVLYIGSNIKETILYIKNIYRESKVYGVEINTNLANTHNRFTKVEDVNNLSLCYDNQFFDYVFIENAIEKTIYPKKLLEKLSTLLKPEGKLISVIANLMYVDVLYDLINGNFTYQDSGILNKENLRFYTVNEINNILSECNFSVISTYKTTNLFDNDTIEKAKTLTSLSAAHLIEQYITFDYIVVSQKNIDEEIKLKNLIYKCKDYIDYLFEKDNLNSYYEENLDEGFEYEKGDSKIIAYYLPQYHNDENNNIWWGRGATEWDNVTRALPQYLKHYQPRFPKDMGFYNLELKDNLKRQIELAKHGGIYGFAIYYYNLSNGLKVLRKPLDIILDDKDLDIPFCIYWGNHDWTKKYQSDNSEVLALQFRSCKEYKETIHDMQKYLKDDRYIKINGKKLIMIHCSLDVPNSNEVFNYWRDYCKENGLGEIYIMASKDVKSNDLNYYKLLGYDGVNEFNPNSEISKYNKINSEVEFIRDYYGYIFDAVDYVENKKYFDDEFRSIYKCIIPDWDNTPRKSNRGWIFKGASPKLYYKWLVDIMKYNKINPNIEDDIVFINAWNEWGEGAVLEPCSKYGYSYLNSTKKAIEDVRKSF</sequence>
<keyword evidence="4" id="KW-1185">Reference proteome</keyword>
<accession>A0A371J639</accession>